<dbReference type="EMBL" id="VICE01000148">
    <property type="protein sequence ID" value="TQD39520.1"/>
    <property type="molecule type" value="Genomic_DNA"/>
</dbReference>
<dbReference type="GO" id="GO:0009432">
    <property type="term" value="P:SOS response"/>
    <property type="evidence" value="ECO:0007669"/>
    <property type="project" value="TreeGrafter"/>
</dbReference>
<proteinExistence type="predicted"/>
<dbReference type="GO" id="GO:0005524">
    <property type="term" value="F:ATP binding"/>
    <property type="evidence" value="ECO:0007669"/>
    <property type="project" value="UniProtKB-UniRule"/>
</dbReference>
<feature type="domain" description="ATP-grasp" evidence="3">
    <location>
        <begin position="45"/>
        <end position="300"/>
    </location>
</feature>
<keyword evidence="2" id="KW-0547">Nucleotide-binding</keyword>
<evidence type="ECO:0000313" key="4">
    <source>
        <dbReference type="EMBL" id="TQD39520.1"/>
    </source>
</evidence>
<dbReference type="InterPro" id="IPR011758">
    <property type="entry name" value="RimK-rel_E_lig"/>
</dbReference>
<keyword evidence="4" id="KW-0436">Ligase</keyword>
<dbReference type="GO" id="GO:0005737">
    <property type="term" value="C:cytoplasm"/>
    <property type="evidence" value="ECO:0007669"/>
    <property type="project" value="TreeGrafter"/>
</dbReference>
<dbReference type="PROSITE" id="PS50975">
    <property type="entry name" value="ATP_GRASP"/>
    <property type="match status" value="1"/>
</dbReference>
<reference evidence="4 5" key="1">
    <citation type="submission" date="2019-06" db="EMBL/GenBank/DDBJ databases">
        <title>Lysobacter alkalisoli sp. nov. isolated from saline soil.</title>
        <authorList>
            <person name="Sun J.-Q."/>
            <person name="Xu L."/>
        </authorList>
    </citation>
    <scope>NUCLEOTIDE SEQUENCE [LARGE SCALE GENOMIC DNA]</scope>
    <source>
        <strain evidence="4 5">JCM 31130</strain>
    </source>
</reference>
<dbReference type="SUPFAM" id="SSF56059">
    <property type="entry name" value="Glutathione synthetase ATP-binding domain-like"/>
    <property type="match status" value="1"/>
</dbReference>
<protein>
    <submittedName>
        <fullName evidence="4">Alpha-L-glutamate ligase-like protein</fullName>
    </submittedName>
</protein>
<evidence type="ECO:0000313" key="5">
    <source>
        <dbReference type="Proteomes" id="UP000318212"/>
    </source>
</evidence>
<name>A0A507ZPL7_9GAMM</name>
<dbReference type="OrthoDB" id="336227at2"/>
<organism evidence="4 5">
    <name type="scientific">Marilutibacter aestuarii</name>
    <dbReference type="NCBI Taxonomy" id="1706195"/>
    <lineage>
        <taxon>Bacteria</taxon>
        <taxon>Pseudomonadati</taxon>
        <taxon>Pseudomonadota</taxon>
        <taxon>Gammaproteobacteria</taxon>
        <taxon>Lysobacterales</taxon>
        <taxon>Lysobacteraceae</taxon>
        <taxon>Marilutibacter</taxon>
    </lineage>
</organism>
<sequence>MRWFALPSELRRAGVLSMNARNALYIARRNPRRLYPRVDDKLLTKQLALDAGLAVPELYGVVSSYHDARGFERMLDGREDFVIKPACGAGGDGIVVVSGRLGDGYLKINGTRMTREDIVYHLGNILSGMYSFGGRPDRAMIEYRVKPDAVFNTISHLGVPDVRVIVHRGFPVLAMLRLPTRNSGGKANLHQGAVGTGIDIASGRTTHGVWHGQPVDRHPDSMEPLEGVAIPGWDRILELSAGGFELTGLGYLGVDIVIDRDRGPLILELNARPGLAIQVANRRGLRERLEIVDRDADMALGAIERAAYVRTAFAQAASPEPDPAGPQA</sequence>
<dbReference type="RefSeq" id="WP_141519641.1">
    <property type="nucleotide sequence ID" value="NZ_VICE01000148.1"/>
</dbReference>
<keyword evidence="2" id="KW-0067">ATP-binding</keyword>
<dbReference type="PANTHER" id="PTHR21621:SF0">
    <property type="entry name" value="BETA-CITRYLGLUTAMATE SYNTHASE B-RELATED"/>
    <property type="match status" value="1"/>
</dbReference>
<dbReference type="GO" id="GO:0046872">
    <property type="term" value="F:metal ion binding"/>
    <property type="evidence" value="ECO:0007669"/>
    <property type="project" value="InterPro"/>
</dbReference>
<dbReference type="GO" id="GO:0018169">
    <property type="term" value="F:ribosomal S6-glutamic acid ligase activity"/>
    <property type="evidence" value="ECO:0007669"/>
    <property type="project" value="TreeGrafter"/>
</dbReference>
<dbReference type="InterPro" id="IPR039523">
    <property type="entry name" value="RimK-rel_E_lig_ATP-grasp"/>
</dbReference>
<dbReference type="Gene3D" id="3.30.470.20">
    <property type="entry name" value="ATP-grasp fold, B domain"/>
    <property type="match status" value="1"/>
</dbReference>
<evidence type="ECO:0000259" key="3">
    <source>
        <dbReference type="PROSITE" id="PS50975"/>
    </source>
</evidence>
<dbReference type="Proteomes" id="UP000318212">
    <property type="component" value="Unassembled WGS sequence"/>
</dbReference>
<keyword evidence="1" id="KW-0464">Manganese</keyword>
<dbReference type="InterPro" id="IPR011761">
    <property type="entry name" value="ATP-grasp"/>
</dbReference>
<gene>
    <name evidence="4" type="ORF">FKV25_15255</name>
</gene>
<keyword evidence="5" id="KW-1185">Reference proteome</keyword>
<evidence type="ECO:0000256" key="1">
    <source>
        <dbReference type="ARBA" id="ARBA00023211"/>
    </source>
</evidence>
<accession>A0A507ZPL7</accession>
<dbReference type="NCBIfam" id="TIGR02291">
    <property type="entry name" value="rimK_rel_E_lig"/>
    <property type="match status" value="1"/>
</dbReference>
<dbReference type="Pfam" id="PF14397">
    <property type="entry name" value="ATPgrasp_ST"/>
    <property type="match status" value="1"/>
</dbReference>
<dbReference type="AlphaFoldDB" id="A0A507ZPL7"/>
<dbReference type="PANTHER" id="PTHR21621">
    <property type="entry name" value="RIBOSOMAL PROTEIN S6 MODIFICATION PROTEIN"/>
    <property type="match status" value="1"/>
</dbReference>
<evidence type="ECO:0000256" key="2">
    <source>
        <dbReference type="PROSITE-ProRule" id="PRU00409"/>
    </source>
</evidence>
<comment type="caution">
    <text evidence="4">The sequence shown here is derived from an EMBL/GenBank/DDBJ whole genome shotgun (WGS) entry which is preliminary data.</text>
</comment>